<keyword evidence="9" id="KW-0249">Electron transport</keyword>
<evidence type="ECO:0000256" key="15">
    <source>
        <dbReference type="ARBA" id="ARBA00049551"/>
    </source>
</evidence>
<evidence type="ECO:0000256" key="1">
    <source>
        <dbReference type="ARBA" id="ARBA00004225"/>
    </source>
</evidence>
<evidence type="ECO:0000256" key="8">
    <source>
        <dbReference type="ARBA" id="ARBA00022967"/>
    </source>
</evidence>
<keyword evidence="6" id="KW-0679">Respiratory chain</keyword>
<evidence type="ECO:0000256" key="13">
    <source>
        <dbReference type="ARBA" id="ARBA00023136"/>
    </source>
</evidence>
<dbReference type="GO" id="GO:0008137">
    <property type="term" value="F:NADH dehydrogenase (ubiquinone) activity"/>
    <property type="evidence" value="ECO:0007669"/>
    <property type="project" value="UniProtKB-EC"/>
</dbReference>
<keyword evidence="7 16" id="KW-0812">Transmembrane</keyword>
<evidence type="ECO:0000256" key="14">
    <source>
        <dbReference type="ARBA" id="ARBA00031019"/>
    </source>
</evidence>
<sequence>MSILMMINLTAPMMFMFMNHPLSAGMILLSQTTITALMIGYLNQNMWYSYILFLIMVGGMMILFMYMTSIASNEKFYVNYMILFTMMIPPLLLMTINFNKTISNNQTIEMMSLMTTNTPINKYLNFPENLATYFMMIYLLMTLIATVKITMFKNGSVRQMN</sequence>
<reference evidence="17" key="1">
    <citation type="submission" date="2016-04" db="EMBL/GenBank/DDBJ databases">
        <title>Mitochondria of beetle species.</title>
        <authorList>
            <person name="Hunter A."/>
            <person name="Moriniere J."/>
            <person name="Tang P."/>
            <person name="Linard B."/>
            <person name="Crampton-Platt A."/>
            <person name="Vogler A.P."/>
        </authorList>
    </citation>
    <scope>NUCLEOTIDE SEQUENCE</scope>
</reference>
<evidence type="ECO:0000256" key="7">
    <source>
        <dbReference type="ARBA" id="ARBA00022692"/>
    </source>
</evidence>
<dbReference type="EC" id="7.1.1.2" evidence="3"/>
<geneLocation type="mitochondrion" evidence="17"/>
<evidence type="ECO:0000256" key="12">
    <source>
        <dbReference type="ARBA" id="ARBA00023128"/>
    </source>
</evidence>
<comment type="catalytic activity">
    <reaction evidence="15">
        <text>a ubiquinone + NADH + 5 H(+)(in) = a ubiquinol + NAD(+) + 4 H(+)(out)</text>
        <dbReference type="Rhea" id="RHEA:29091"/>
        <dbReference type="Rhea" id="RHEA-COMP:9565"/>
        <dbReference type="Rhea" id="RHEA-COMP:9566"/>
        <dbReference type="ChEBI" id="CHEBI:15378"/>
        <dbReference type="ChEBI" id="CHEBI:16389"/>
        <dbReference type="ChEBI" id="CHEBI:17976"/>
        <dbReference type="ChEBI" id="CHEBI:57540"/>
        <dbReference type="ChEBI" id="CHEBI:57945"/>
        <dbReference type="EC" id="7.1.1.2"/>
    </reaction>
</comment>
<dbReference type="PANTHER" id="PTHR11435:SF1">
    <property type="entry name" value="NADH-UBIQUINONE OXIDOREDUCTASE CHAIN 6"/>
    <property type="match status" value="1"/>
</dbReference>
<evidence type="ECO:0000256" key="16">
    <source>
        <dbReference type="SAM" id="Phobius"/>
    </source>
</evidence>
<name>A0A343C3P1_9CUCU</name>
<evidence type="ECO:0000256" key="10">
    <source>
        <dbReference type="ARBA" id="ARBA00022989"/>
    </source>
</evidence>
<feature type="transmembrane region" description="Helical" evidence="16">
    <location>
        <begin position="130"/>
        <end position="151"/>
    </location>
</feature>
<evidence type="ECO:0000256" key="11">
    <source>
        <dbReference type="ARBA" id="ARBA00023027"/>
    </source>
</evidence>
<organism evidence="17">
    <name type="scientific">Scaphidema metallicum</name>
    <dbReference type="NCBI Taxonomy" id="1586539"/>
    <lineage>
        <taxon>Eukaryota</taxon>
        <taxon>Metazoa</taxon>
        <taxon>Ecdysozoa</taxon>
        <taxon>Arthropoda</taxon>
        <taxon>Hexapoda</taxon>
        <taxon>Insecta</taxon>
        <taxon>Pterygota</taxon>
        <taxon>Neoptera</taxon>
        <taxon>Endopterygota</taxon>
        <taxon>Coleoptera</taxon>
        <taxon>Polyphaga</taxon>
        <taxon>Cucujiformia</taxon>
        <taxon>Tenebrionidae</taxon>
        <taxon>Diaperinae</taxon>
        <taxon>Scaphidema</taxon>
    </lineage>
</organism>
<gene>
    <name evidence="17" type="primary">nad6</name>
</gene>
<feature type="transmembrane region" description="Helical" evidence="16">
    <location>
        <begin position="46"/>
        <end position="66"/>
    </location>
</feature>
<evidence type="ECO:0000256" key="5">
    <source>
        <dbReference type="ARBA" id="ARBA00022448"/>
    </source>
</evidence>
<proteinExistence type="inferred from homology"/>
<keyword evidence="11" id="KW-0520">NAD</keyword>
<feature type="transmembrane region" description="Helical" evidence="16">
    <location>
        <begin position="78"/>
        <end position="96"/>
    </location>
</feature>
<evidence type="ECO:0000256" key="9">
    <source>
        <dbReference type="ARBA" id="ARBA00022982"/>
    </source>
</evidence>
<evidence type="ECO:0000256" key="6">
    <source>
        <dbReference type="ARBA" id="ARBA00022660"/>
    </source>
</evidence>
<evidence type="ECO:0000256" key="4">
    <source>
        <dbReference type="ARBA" id="ARBA00021095"/>
    </source>
</evidence>
<dbReference type="EMBL" id="KX087341">
    <property type="protein sequence ID" value="ARH54634.1"/>
    <property type="molecule type" value="Genomic_DNA"/>
</dbReference>
<evidence type="ECO:0000256" key="3">
    <source>
        <dbReference type="ARBA" id="ARBA00012944"/>
    </source>
</evidence>
<evidence type="ECO:0000256" key="2">
    <source>
        <dbReference type="ARBA" id="ARBA00005698"/>
    </source>
</evidence>
<keyword evidence="5" id="KW-0813">Transport</keyword>
<keyword evidence="8" id="KW-1278">Translocase</keyword>
<comment type="subcellular location">
    <subcellularLocation>
        <location evidence="1">Mitochondrion membrane</location>
        <topology evidence="1">Multi-pass membrane protein</topology>
    </subcellularLocation>
</comment>
<keyword evidence="10 16" id="KW-1133">Transmembrane helix</keyword>
<dbReference type="InterPro" id="IPR050269">
    <property type="entry name" value="ComplexI_Subunit6"/>
</dbReference>
<keyword evidence="12 17" id="KW-0496">Mitochondrion</keyword>
<protein>
    <recommendedName>
        <fullName evidence="4">NADH-ubiquinone oxidoreductase chain 6</fullName>
        <ecNumber evidence="3">7.1.1.2</ecNumber>
    </recommendedName>
    <alternativeName>
        <fullName evidence="14">NADH dehydrogenase subunit 6</fullName>
    </alternativeName>
</protein>
<accession>A0A343C3P1</accession>
<dbReference type="AlphaFoldDB" id="A0A343C3P1"/>
<comment type="similarity">
    <text evidence="2">Belongs to the complex I subunit 6 family.</text>
</comment>
<evidence type="ECO:0000313" key="17">
    <source>
        <dbReference type="EMBL" id="ARH54634.1"/>
    </source>
</evidence>
<keyword evidence="13 16" id="KW-0472">Membrane</keyword>
<dbReference type="PANTHER" id="PTHR11435">
    <property type="entry name" value="NADH UBIQUINONE OXIDOREDUCTASE SUBUNIT ND6"/>
    <property type="match status" value="1"/>
</dbReference>
<dbReference type="GO" id="GO:0031966">
    <property type="term" value="C:mitochondrial membrane"/>
    <property type="evidence" value="ECO:0007669"/>
    <property type="project" value="UniProtKB-SubCell"/>
</dbReference>